<reference evidence="2" key="1">
    <citation type="journal article" date="2019" name="Int. J. Syst. Evol. Microbiol.">
        <title>The Global Catalogue of Microorganisms (GCM) 10K type strain sequencing project: providing services to taxonomists for standard genome sequencing and annotation.</title>
        <authorList>
            <consortium name="The Broad Institute Genomics Platform"/>
            <consortium name="The Broad Institute Genome Sequencing Center for Infectious Disease"/>
            <person name="Wu L."/>
            <person name="Ma J."/>
        </authorList>
    </citation>
    <scope>NUCLEOTIDE SEQUENCE [LARGE SCALE GENOMIC DNA]</scope>
    <source>
        <strain evidence="2">TISTR 1514</strain>
    </source>
</reference>
<protein>
    <submittedName>
        <fullName evidence="1">SRPBCC family protein</fullName>
    </submittedName>
</protein>
<keyword evidence="2" id="KW-1185">Reference proteome</keyword>
<evidence type="ECO:0000313" key="1">
    <source>
        <dbReference type="EMBL" id="MFD2756996.1"/>
    </source>
</evidence>
<proteinExistence type="predicted"/>
<dbReference type="Gene3D" id="3.30.530.20">
    <property type="match status" value="1"/>
</dbReference>
<gene>
    <name evidence="1" type="ORF">ACFSW7_01215</name>
</gene>
<organism evidence="1 2">
    <name type="scientific">Gulosibacter faecalis</name>
    <dbReference type="NCBI Taxonomy" id="272240"/>
    <lineage>
        <taxon>Bacteria</taxon>
        <taxon>Bacillati</taxon>
        <taxon>Actinomycetota</taxon>
        <taxon>Actinomycetes</taxon>
        <taxon>Micrococcales</taxon>
        <taxon>Microbacteriaceae</taxon>
        <taxon>Gulosibacter</taxon>
    </lineage>
</organism>
<accession>A0ABW5UUT7</accession>
<dbReference type="SUPFAM" id="SSF55961">
    <property type="entry name" value="Bet v1-like"/>
    <property type="match status" value="1"/>
</dbReference>
<evidence type="ECO:0000313" key="2">
    <source>
        <dbReference type="Proteomes" id="UP001597492"/>
    </source>
</evidence>
<name>A0ABW5UUT7_9MICO</name>
<dbReference type="Proteomes" id="UP001597492">
    <property type="component" value="Unassembled WGS sequence"/>
</dbReference>
<dbReference type="InterPro" id="IPR023393">
    <property type="entry name" value="START-like_dom_sf"/>
</dbReference>
<comment type="caution">
    <text evidence="1">The sequence shown here is derived from an EMBL/GenBank/DDBJ whole genome shotgun (WGS) entry which is preliminary data.</text>
</comment>
<dbReference type="EMBL" id="JBHUNE010000001">
    <property type="protein sequence ID" value="MFD2756996.1"/>
    <property type="molecule type" value="Genomic_DNA"/>
</dbReference>
<dbReference type="RefSeq" id="WP_019618904.1">
    <property type="nucleotide sequence ID" value="NZ_JBHUNE010000001.1"/>
</dbReference>
<sequence>MSQSYEASTTVPLSPAEAFALAHTLGPDRTVWDTRVEKQLLLRDATELGQGTQVFQRLTDGLRLIHEYDLWLPGQLSSTHLVKGPWWLDAFGEGWHFTEADGGTRVTWKVTFRHRLPVFAPQAEAALLPRLRQTLDARMLDYRAAALDADLVERAASGVLPFGARHRDR</sequence>